<dbReference type="SUPFAM" id="SSF52540">
    <property type="entry name" value="P-loop containing nucleoside triphosphate hydrolases"/>
    <property type="match status" value="2"/>
</dbReference>
<sequence length="468" mass="51690">MSGLGAYHDLIARKRVAAEPAGLAHVPQLNASLKPHQAHCVDFALRVGRAGHFLDTGLGKSFAALEWGRVVVEATNRPVLMLAPLAVGPQHGREAERWGIDGAYRREPDPADRARIVITNYERLDRFDLDAFGGVILDESSILKNFTGITTRRLIEAFARTPFRLSATATPAPNDHMELGQQSQFLGAMASNEMLSRWFVTDQQQMGKYRVKRAAVRPFWEWVSSWARCVAKPSDLGFSDAGYDLPELVTCRHLIEADRTSDAGSERDGQGRLFRMPEMSATSIHQEKRLTTAARAARIAEVVALEPTEAWIVWCDTDYEADALAAVIPDAVEVRGSMSAEMKEERLDAFSRGAIRILISKPSVAGFGLNWQHCARMAFVGLSFSYESYYQAVRRCWRFGQTRPVHVHVACADTEAAIGDTIARKAGDHAAMKREMTAAMARAARSSTVLEDYRPSLTAALPARMVSA</sequence>
<dbReference type="Proteomes" id="UP001156881">
    <property type="component" value="Unassembled WGS sequence"/>
</dbReference>
<gene>
    <name evidence="3" type="ORF">GCM10007884_31090</name>
    <name evidence="4" type="ORF">GGR33_003736</name>
</gene>
<feature type="domain" description="Helicase ATP-binding" evidence="1">
    <location>
        <begin position="53"/>
        <end position="189"/>
    </location>
</feature>
<dbReference type="PROSITE" id="PS51194">
    <property type="entry name" value="HELICASE_CTER"/>
    <property type="match status" value="1"/>
</dbReference>
<dbReference type="PROSITE" id="PS51192">
    <property type="entry name" value="HELICASE_ATP_BIND_1"/>
    <property type="match status" value="1"/>
</dbReference>
<proteinExistence type="predicted"/>
<dbReference type="EMBL" id="JACIDN010000007">
    <property type="protein sequence ID" value="MBB3904217.1"/>
    <property type="molecule type" value="Genomic_DNA"/>
</dbReference>
<dbReference type="Gene3D" id="3.40.50.300">
    <property type="entry name" value="P-loop containing nucleotide triphosphate hydrolases"/>
    <property type="match status" value="2"/>
</dbReference>
<evidence type="ECO:0000259" key="2">
    <source>
        <dbReference type="PROSITE" id="PS51194"/>
    </source>
</evidence>
<feature type="domain" description="Helicase C-terminal" evidence="2">
    <location>
        <begin position="297"/>
        <end position="456"/>
    </location>
</feature>
<accession>A0A7W6AQW6</accession>
<comment type="caution">
    <text evidence="4">The sequence shown here is derived from an EMBL/GenBank/DDBJ whole genome shotgun (WGS) entry which is preliminary data.</text>
</comment>
<evidence type="ECO:0000313" key="5">
    <source>
        <dbReference type="Proteomes" id="UP000517759"/>
    </source>
</evidence>
<reference evidence="6" key="2">
    <citation type="journal article" date="2019" name="Int. J. Syst. Evol. Microbiol.">
        <title>The Global Catalogue of Microorganisms (GCM) 10K type strain sequencing project: providing services to taxonomists for standard genome sequencing and annotation.</title>
        <authorList>
            <consortium name="The Broad Institute Genomics Platform"/>
            <consortium name="The Broad Institute Genome Sequencing Center for Infectious Disease"/>
            <person name="Wu L."/>
            <person name="Ma J."/>
        </authorList>
    </citation>
    <scope>NUCLEOTIDE SEQUENCE [LARGE SCALE GENOMIC DNA]</scope>
    <source>
        <strain evidence="6">NBRC 107710</strain>
    </source>
</reference>
<dbReference type="InterPro" id="IPR001650">
    <property type="entry name" value="Helicase_C-like"/>
</dbReference>
<evidence type="ECO:0000313" key="4">
    <source>
        <dbReference type="EMBL" id="MBB3904217.1"/>
    </source>
</evidence>
<evidence type="ECO:0000259" key="1">
    <source>
        <dbReference type="PROSITE" id="PS51192"/>
    </source>
</evidence>
<reference evidence="3" key="1">
    <citation type="journal article" date="2014" name="Int. J. Syst. Evol. Microbiol.">
        <title>Complete genome of a new Firmicutes species belonging to the dominant human colonic microbiota ('Ruminococcus bicirculans') reveals two chromosomes and a selective capacity to utilize plant glucans.</title>
        <authorList>
            <consortium name="NISC Comparative Sequencing Program"/>
            <person name="Wegmann U."/>
            <person name="Louis P."/>
            <person name="Goesmann A."/>
            <person name="Henrissat B."/>
            <person name="Duncan S.H."/>
            <person name="Flint H.J."/>
        </authorList>
    </citation>
    <scope>NUCLEOTIDE SEQUENCE</scope>
    <source>
        <strain evidence="3">NBRC 107710</strain>
    </source>
</reference>
<evidence type="ECO:0000313" key="3">
    <source>
        <dbReference type="EMBL" id="GLS45120.1"/>
    </source>
</evidence>
<evidence type="ECO:0000313" key="6">
    <source>
        <dbReference type="Proteomes" id="UP001156881"/>
    </source>
</evidence>
<dbReference type="InterPro" id="IPR014001">
    <property type="entry name" value="Helicase_ATP-bd"/>
</dbReference>
<organism evidence="4 5">
    <name type="scientific">Methylobacterium brachythecii</name>
    <dbReference type="NCBI Taxonomy" id="1176177"/>
    <lineage>
        <taxon>Bacteria</taxon>
        <taxon>Pseudomonadati</taxon>
        <taxon>Pseudomonadota</taxon>
        <taxon>Alphaproteobacteria</taxon>
        <taxon>Hyphomicrobiales</taxon>
        <taxon>Methylobacteriaceae</taxon>
        <taxon>Methylobacterium</taxon>
    </lineage>
</organism>
<keyword evidence="6" id="KW-1185">Reference proteome</keyword>
<protein>
    <recommendedName>
        <fullName evidence="7">Helicase</fullName>
    </recommendedName>
</protein>
<dbReference type="Pfam" id="PF00271">
    <property type="entry name" value="Helicase_C"/>
    <property type="match status" value="1"/>
</dbReference>
<dbReference type="SMART" id="SM00487">
    <property type="entry name" value="DEXDc"/>
    <property type="match status" value="1"/>
</dbReference>
<dbReference type="PANTHER" id="PTHR10799">
    <property type="entry name" value="SNF2/RAD54 HELICASE FAMILY"/>
    <property type="match status" value="1"/>
</dbReference>
<dbReference type="InterPro" id="IPR027417">
    <property type="entry name" value="P-loop_NTPase"/>
</dbReference>
<dbReference type="Proteomes" id="UP000517759">
    <property type="component" value="Unassembled WGS sequence"/>
</dbReference>
<reference evidence="3" key="4">
    <citation type="submission" date="2023-01" db="EMBL/GenBank/DDBJ databases">
        <title>Draft genome sequence of Methylobacterium brachythecii strain NBRC 107710.</title>
        <authorList>
            <person name="Sun Q."/>
            <person name="Mori K."/>
        </authorList>
    </citation>
    <scope>NUCLEOTIDE SEQUENCE</scope>
    <source>
        <strain evidence="3">NBRC 107710</strain>
    </source>
</reference>
<dbReference type="SMART" id="SM00490">
    <property type="entry name" value="HELICc"/>
    <property type="match status" value="1"/>
</dbReference>
<evidence type="ECO:0008006" key="7">
    <source>
        <dbReference type="Google" id="ProtNLM"/>
    </source>
</evidence>
<dbReference type="AlphaFoldDB" id="A0A7W6AQW6"/>
<name>A0A7W6AQW6_9HYPH</name>
<dbReference type="EMBL" id="BSPG01000018">
    <property type="protein sequence ID" value="GLS45120.1"/>
    <property type="molecule type" value="Genomic_DNA"/>
</dbReference>
<reference evidence="4 5" key="3">
    <citation type="submission" date="2020-08" db="EMBL/GenBank/DDBJ databases">
        <title>Genomic Encyclopedia of Type Strains, Phase IV (KMG-IV): sequencing the most valuable type-strain genomes for metagenomic binning, comparative biology and taxonomic classification.</title>
        <authorList>
            <person name="Goeker M."/>
        </authorList>
    </citation>
    <scope>NUCLEOTIDE SEQUENCE [LARGE SCALE GENOMIC DNA]</scope>
    <source>
        <strain evidence="4 5">DSM 24105</strain>
    </source>
</reference>
<dbReference type="RefSeq" id="WP_183507875.1">
    <property type="nucleotide sequence ID" value="NZ_BSPG01000018.1"/>
</dbReference>